<name>A0AAN9GPQ2_9CAEN</name>
<evidence type="ECO:0000313" key="2">
    <source>
        <dbReference type="EMBL" id="KAK7116224.1"/>
    </source>
</evidence>
<feature type="region of interest" description="Disordered" evidence="1">
    <location>
        <begin position="258"/>
        <end position="329"/>
    </location>
</feature>
<gene>
    <name evidence="2" type="ORF">V1264_001944</name>
</gene>
<feature type="compositionally biased region" description="Polar residues" evidence="1">
    <location>
        <begin position="261"/>
        <end position="304"/>
    </location>
</feature>
<evidence type="ECO:0000313" key="3">
    <source>
        <dbReference type="Proteomes" id="UP001374579"/>
    </source>
</evidence>
<feature type="region of interest" description="Disordered" evidence="1">
    <location>
        <begin position="357"/>
        <end position="417"/>
    </location>
</feature>
<dbReference type="AlphaFoldDB" id="A0AAN9GPQ2"/>
<protein>
    <submittedName>
        <fullName evidence="2">Uncharacterized protein</fullName>
    </submittedName>
</protein>
<reference evidence="2 3" key="1">
    <citation type="submission" date="2024-02" db="EMBL/GenBank/DDBJ databases">
        <title>Chromosome-scale genome assembly of the rough periwinkle Littorina saxatilis.</title>
        <authorList>
            <person name="De Jode A."/>
            <person name="Faria R."/>
            <person name="Formenti G."/>
            <person name="Sims Y."/>
            <person name="Smith T.P."/>
            <person name="Tracey A."/>
            <person name="Wood J.M.D."/>
            <person name="Zagrodzka Z.B."/>
            <person name="Johannesson K."/>
            <person name="Butlin R.K."/>
            <person name="Leder E.H."/>
        </authorList>
    </citation>
    <scope>NUCLEOTIDE SEQUENCE [LARGE SCALE GENOMIC DNA]</scope>
    <source>
        <strain evidence="2">Snail1</strain>
        <tissue evidence="2">Muscle</tissue>
    </source>
</reference>
<dbReference type="EMBL" id="JBAMIC010000001">
    <property type="protein sequence ID" value="KAK7116224.1"/>
    <property type="molecule type" value="Genomic_DNA"/>
</dbReference>
<proteinExistence type="predicted"/>
<feature type="compositionally biased region" description="Basic and acidic residues" evidence="1">
    <location>
        <begin position="394"/>
        <end position="417"/>
    </location>
</feature>
<evidence type="ECO:0000256" key="1">
    <source>
        <dbReference type="SAM" id="MobiDB-lite"/>
    </source>
</evidence>
<accession>A0AAN9GPQ2</accession>
<keyword evidence="3" id="KW-1185">Reference proteome</keyword>
<feature type="compositionally biased region" description="Low complexity" evidence="1">
    <location>
        <begin position="193"/>
        <end position="206"/>
    </location>
</feature>
<feature type="region of interest" description="Disordered" evidence="1">
    <location>
        <begin position="168"/>
        <end position="208"/>
    </location>
</feature>
<dbReference type="Proteomes" id="UP001374579">
    <property type="component" value="Unassembled WGS sequence"/>
</dbReference>
<sequence length="417" mass="45451">MSNTEKYRQFIHDGLVLHSEDELPSAHCFCEYVQKLDIGDGQRPDILTMESFSHPGKTMVQNLNDAISSARLIFCTEEYYHVDAMGNFSGDVAIIHKIPDRFIKLKIKGQKRPSCGSSSLPSSSSLHGLQLGPNWEVEEHAHQKLLKLFCNQFPSNNGRGKIVTQFSGPVQRQQGEGMRSLPSDDNLEVMNPSISSTSSLQSLASQDETEPKLLAGDYHSESSQEPQAHDSLKGHSLAMSDLMYDNGEELERNGEEVFENASDNQRPWPTPPHSSVSQGLQTQDATQPLQLSGPQGLNPNQQSMFPDPPALNPGPSGQDPKPSTESLTSVAQLAAGSAAANSPVQAVKDESARAATVTVASGRDGRCSPDGAYASLSPGRNDLQSQPIHLAANADKDEEKKKIEEQIKQLQQKLRDM</sequence>
<comment type="caution">
    <text evidence="2">The sequence shown here is derived from an EMBL/GenBank/DDBJ whole genome shotgun (WGS) entry which is preliminary data.</text>
</comment>
<organism evidence="2 3">
    <name type="scientific">Littorina saxatilis</name>
    <dbReference type="NCBI Taxonomy" id="31220"/>
    <lineage>
        <taxon>Eukaryota</taxon>
        <taxon>Metazoa</taxon>
        <taxon>Spiralia</taxon>
        <taxon>Lophotrochozoa</taxon>
        <taxon>Mollusca</taxon>
        <taxon>Gastropoda</taxon>
        <taxon>Caenogastropoda</taxon>
        <taxon>Littorinimorpha</taxon>
        <taxon>Littorinoidea</taxon>
        <taxon>Littorinidae</taxon>
        <taxon>Littorina</taxon>
    </lineage>
</organism>